<reference evidence="12" key="2">
    <citation type="journal article" date="2021" name="PeerJ">
        <title>Extensive microbial diversity within the chicken gut microbiome revealed by metagenomics and culture.</title>
        <authorList>
            <person name="Gilroy R."/>
            <person name="Ravi A."/>
            <person name="Getino M."/>
            <person name="Pursley I."/>
            <person name="Horton D.L."/>
            <person name="Alikhan N.F."/>
            <person name="Baker D."/>
            <person name="Gharbi K."/>
            <person name="Hall N."/>
            <person name="Watson M."/>
            <person name="Adriaenssens E.M."/>
            <person name="Foster-Nyarko E."/>
            <person name="Jarju S."/>
            <person name="Secka A."/>
            <person name="Antonio M."/>
            <person name="Oren A."/>
            <person name="Chaudhuri R.R."/>
            <person name="La Ragione R."/>
            <person name="Hildebrand F."/>
            <person name="Pallen M.J."/>
        </authorList>
    </citation>
    <scope>NUCLEOTIDE SEQUENCE</scope>
    <source>
        <strain evidence="12">B1-16210</strain>
    </source>
</reference>
<dbReference type="EMBL" id="JADINE010000004">
    <property type="protein sequence ID" value="MBO8406888.1"/>
    <property type="molecule type" value="Genomic_DNA"/>
</dbReference>
<dbReference type="SUPFAM" id="SSF102114">
    <property type="entry name" value="Radical SAM enzymes"/>
    <property type="match status" value="1"/>
</dbReference>
<dbReference type="AlphaFoldDB" id="A0A940DE85"/>
<sequence>MIQPHNIYIHVPFCISKCNYCAFFSHACAHPDWDAYADKIINEIRYWANMLGKTSVPTVFFGGGTPSLMPVKIFERIISALRENFSVDDNCEITLESNPGTIDAEKLKNFISAGVNRISIGVQSFDDEKLKFLGRRHDAKTALDFINTAMKNNIRVSADFIYGLPGDTVRDVIQTCKQINSVGLQHCSMYELTLEPNTPFARMNLQMPSDDALADMYTAIGDSLVPARYEVSNYAIPGQECRHNMNVWDGAPYIGIGRGAAGRILIDDVWYEEMGNGEQFEKLSADARAIERVITGLRTVRGVYLDTAVQKIINIEYVLANPDLIHITAENRLAVTNRGMLVLNDIVLNTVG</sequence>
<comment type="subcellular location">
    <subcellularLocation>
        <location evidence="10">Cytoplasm</location>
    </subcellularLocation>
</comment>
<feature type="domain" description="Radical SAM core" evidence="11">
    <location>
        <begin position="1"/>
        <end position="230"/>
    </location>
</feature>
<dbReference type="NCBIfam" id="TIGR00539">
    <property type="entry name" value="hemN_rel"/>
    <property type="match status" value="1"/>
</dbReference>
<dbReference type="SFLD" id="SFLDF00562">
    <property type="entry name" value="HemN-like__clustered_with_heat"/>
    <property type="match status" value="1"/>
</dbReference>
<dbReference type="InterPro" id="IPR004559">
    <property type="entry name" value="HemW-like"/>
</dbReference>
<keyword evidence="6 10" id="KW-0479">Metal-binding</keyword>
<dbReference type="InterPro" id="IPR058240">
    <property type="entry name" value="rSAM_sf"/>
</dbReference>
<comment type="function">
    <text evidence="10">Probably acts as a heme chaperone, transferring heme to an unknown acceptor. Binds one molecule of heme per monomer, possibly covalently. Binds 1 [4Fe-4S] cluster. The cluster is coordinated with 3 cysteines and an exchangeable S-adenosyl-L-methionine.</text>
</comment>
<name>A0A940DE85_9PROT</name>
<dbReference type="PANTHER" id="PTHR13932:SF5">
    <property type="entry name" value="RADICAL S-ADENOSYL METHIONINE DOMAIN-CONTAINING PROTEIN 1, MITOCHONDRIAL"/>
    <property type="match status" value="1"/>
</dbReference>
<evidence type="ECO:0000259" key="11">
    <source>
        <dbReference type="PROSITE" id="PS51918"/>
    </source>
</evidence>
<dbReference type="Gene3D" id="3.20.20.70">
    <property type="entry name" value="Aldolase class I"/>
    <property type="match status" value="1"/>
</dbReference>
<evidence type="ECO:0000313" key="12">
    <source>
        <dbReference type="EMBL" id="MBO8406888.1"/>
    </source>
</evidence>
<keyword evidence="10" id="KW-0963">Cytoplasm</keyword>
<protein>
    <recommendedName>
        <fullName evidence="3 10">Heme chaperone HemW</fullName>
    </recommendedName>
</protein>
<dbReference type="GO" id="GO:0006779">
    <property type="term" value="P:porphyrin-containing compound biosynthetic process"/>
    <property type="evidence" value="ECO:0007669"/>
    <property type="project" value="InterPro"/>
</dbReference>
<dbReference type="PANTHER" id="PTHR13932">
    <property type="entry name" value="COPROPORPHYRINIGEN III OXIDASE"/>
    <property type="match status" value="1"/>
</dbReference>
<gene>
    <name evidence="12" type="primary">hemW</name>
    <name evidence="12" type="ORF">IAC77_00290</name>
</gene>
<dbReference type="InterPro" id="IPR007197">
    <property type="entry name" value="rSAM"/>
</dbReference>
<evidence type="ECO:0000256" key="6">
    <source>
        <dbReference type="ARBA" id="ARBA00022723"/>
    </source>
</evidence>
<comment type="similarity">
    <text evidence="2">Belongs to the anaerobic coproporphyrinogen-III oxidase family. HemW subfamily.</text>
</comment>
<dbReference type="GO" id="GO:0005737">
    <property type="term" value="C:cytoplasm"/>
    <property type="evidence" value="ECO:0007669"/>
    <property type="project" value="UniProtKB-SubCell"/>
</dbReference>
<accession>A0A940DE85</accession>
<dbReference type="SFLD" id="SFLDG01065">
    <property type="entry name" value="anaerobic_coproporphyrinogen-I"/>
    <property type="match status" value="1"/>
</dbReference>
<keyword evidence="7 10" id="KW-0408">Iron</keyword>
<dbReference type="InterPro" id="IPR013785">
    <property type="entry name" value="Aldolase_TIM"/>
</dbReference>
<keyword evidence="5 10" id="KW-0949">S-adenosyl-L-methionine</keyword>
<dbReference type="GO" id="GO:0046872">
    <property type="term" value="F:metal ion binding"/>
    <property type="evidence" value="ECO:0007669"/>
    <property type="project" value="UniProtKB-UniRule"/>
</dbReference>
<dbReference type="GO" id="GO:0051539">
    <property type="term" value="F:4 iron, 4 sulfur cluster binding"/>
    <property type="evidence" value="ECO:0007669"/>
    <property type="project" value="UniProtKB-UniRule"/>
</dbReference>
<evidence type="ECO:0000256" key="9">
    <source>
        <dbReference type="ARBA" id="ARBA00023186"/>
    </source>
</evidence>
<reference evidence="12" key="1">
    <citation type="submission" date="2020-10" db="EMBL/GenBank/DDBJ databases">
        <authorList>
            <person name="Gilroy R."/>
        </authorList>
    </citation>
    <scope>NUCLEOTIDE SEQUENCE</scope>
    <source>
        <strain evidence="12">B1-16210</strain>
    </source>
</reference>
<evidence type="ECO:0000256" key="2">
    <source>
        <dbReference type="ARBA" id="ARBA00006100"/>
    </source>
</evidence>
<dbReference type="SFLD" id="SFLDG01082">
    <property type="entry name" value="B12-binding_domain_containing"/>
    <property type="match status" value="1"/>
</dbReference>
<evidence type="ECO:0000256" key="3">
    <source>
        <dbReference type="ARBA" id="ARBA00017228"/>
    </source>
</evidence>
<keyword evidence="8 10" id="KW-0411">Iron-sulfur</keyword>
<dbReference type="SMART" id="SM00729">
    <property type="entry name" value="Elp3"/>
    <property type="match status" value="1"/>
</dbReference>
<evidence type="ECO:0000256" key="7">
    <source>
        <dbReference type="ARBA" id="ARBA00023004"/>
    </source>
</evidence>
<dbReference type="Pfam" id="PF04055">
    <property type="entry name" value="Radical_SAM"/>
    <property type="match status" value="1"/>
</dbReference>
<keyword evidence="10" id="KW-0004">4Fe-4S</keyword>
<evidence type="ECO:0000313" key="13">
    <source>
        <dbReference type="Proteomes" id="UP000721442"/>
    </source>
</evidence>
<dbReference type="GO" id="GO:0004109">
    <property type="term" value="F:coproporphyrinogen oxidase activity"/>
    <property type="evidence" value="ECO:0007669"/>
    <property type="project" value="InterPro"/>
</dbReference>
<evidence type="ECO:0000256" key="5">
    <source>
        <dbReference type="ARBA" id="ARBA00022691"/>
    </source>
</evidence>
<keyword evidence="9 10" id="KW-0143">Chaperone</keyword>
<comment type="caution">
    <text evidence="12">The sequence shown here is derived from an EMBL/GenBank/DDBJ whole genome shotgun (WGS) entry which is preliminary data.</text>
</comment>
<dbReference type="SFLD" id="SFLDS00029">
    <property type="entry name" value="Radical_SAM"/>
    <property type="match status" value="1"/>
</dbReference>
<dbReference type="Proteomes" id="UP000721442">
    <property type="component" value="Unassembled WGS sequence"/>
</dbReference>
<organism evidence="12 13">
    <name type="scientific">Candidatus Enterousia excrementavium</name>
    <dbReference type="NCBI Taxonomy" id="2840789"/>
    <lineage>
        <taxon>Bacteria</taxon>
        <taxon>Pseudomonadati</taxon>
        <taxon>Pseudomonadota</taxon>
        <taxon>Alphaproteobacteria</taxon>
        <taxon>Candidatus Enterousia</taxon>
    </lineage>
</organism>
<dbReference type="PROSITE" id="PS51918">
    <property type="entry name" value="RADICAL_SAM"/>
    <property type="match status" value="1"/>
</dbReference>
<dbReference type="InterPro" id="IPR006638">
    <property type="entry name" value="Elp3/MiaA/NifB-like_rSAM"/>
</dbReference>
<keyword evidence="4 10" id="KW-0349">Heme</keyword>
<dbReference type="SFLD" id="SFLDF00288">
    <property type="entry name" value="HemN-like__clustered_with_nucl"/>
    <property type="match status" value="1"/>
</dbReference>
<dbReference type="InterPro" id="IPR034505">
    <property type="entry name" value="Coproporphyrinogen-III_oxidase"/>
</dbReference>
<evidence type="ECO:0000256" key="8">
    <source>
        <dbReference type="ARBA" id="ARBA00023014"/>
    </source>
</evidence>
<dbReference type="CDD" id="cd01335">
    <property type="entry name" value="Radical_SAM"/>
    <property type="match status" value="1"/>
</dbReference>
<evidence type="ECO:0000256" key="1">
    <source>
        <dbReference type="ARBA" id="ARBA00001966"/>
    </source>
</evidence>
<comment type="cofactor">
    <cofactor evidence="1">
        <name>[4Fe-4S] cluster</name>
        <dbReference type="ChEBI" id="CHEBI:49883"/>
    </cofactor>
</comment>
<evidence type="ECO:0000256" key="4">
    <source>
        <dbReference type="ARBA" id="ARBA00022617"/>
    </source>
</evidence>
<proteinExistence type="inferred from homology"/>
<evidence type="ECO:0000256" key="10">
    <source>
        <dbReference type="RuleBase" id="RU364116"/>
    </source>
</evidence>